<dbReference type="Gene3D" id="6.20.350.10">
    <property type="match status" value="1"/>
</dbReference>
<dbReference type="EMBL" id="RHIB01000003">
    <property type="protein sequence ID" value="RNA67045.1"/>
    <property type="molecule type" value="Genomic_DNA"/>
</dbReference>
<reference evidence="3 4" key="1">
    <citation type="submission" date="2018-10" db="EMBL/GenBank/DDBJ databases">
        <title>Bacillus Keqinensis sp. nov., a moderately halophilic bacterium isolated from a saline-alkaline lake.</title>
        <authorList>
            <person name="Wang H."/>
        </authorList>
    </citation>
    <scope>NUCLEOTIDE SEQUENCE [LARGE SCALE GENOMIC DNA]</scope>
    <source>
        <strain evidence="3 4">KQ-3</strain>
    </source>
</reference>
<feature type="transmembrane region" description="Helical" evidence="1">
    <location>
        <begin position="12"/>
        <end position="31"/>
    </location>
</feature>
<dbReference type="GO" id="GO:0034220">
    <property type="term" value="P:monoatomic ion transmembrane transport"/>
    <property type="evidence" value="ECO:0007669"/>
    <property type="project" value="UniProtKB-KW"/>
</dbReference>
<feature type="transmembrane region" description="Helical" evidence="1">
    <location>
        <begin position="69"/>
        <end position="86"/>
    </location>
</feature>
<keyword evidence="1" id="KW-1133">Transmembrane helix</keyword>
<dbReference type="GO" id="GO:0006813">
    <property type="term" value="P:potassium ion transport"/>
    <property type="evidence" value="ECO:0007669"/>
    <property type="project" value="InterPro"/>
</dbReference>
<dbReference type="InterPro" id="IPR036291">
    <property type="entry name" value="NAD(P)-bd_dom_sf"/>
</dbReference>
<keyword evidence="1" id="KW-0812">Transmembrane</keyword>
<feature type="transmembrane region" description="Helical" evidence="1">
    <location>
        <begin position="37"/>
        <end position="57"/>
    </location>
</feature>
<feature type="domain" description="RCK N-terminal" evidence="2">
    <location>
        <begin position="157"/>
        <end position="250"/>
    </location>
</feature>
<evidence type="ECO:0000313" key="3">
    <source>
        <dbReference type="EMBL" id="RNA67045.1"/>
    </source>
</evidence>
<dbReference type="Gene3D" id="3.40.50.720">
    <property type="entry name" value="NAD(P)-binding Rossmann-like Domain"/>
    <property type="match status" value="1"/>
</dbReference>
<dbReference type="InterPro" id="IPR003148">
    <property type="entry name" value="RCK_N"/>
</dbReference>
<dbReference type="RefSeq" id="WP_122901094.1">
    <property type="nucleotide sequence ID" value="NZ_RHIB01000003.1"/>
</dbReference>
<dbReference type="PANTHER" id="PTHR43833:SF11">
    <property type="entry name" value="VOLTAGE-GATED POTASSIUM CHANNEL KCH"/>
    <property type="match status" value="1"/>
</dbReference>
<protein>
    <submittedName>
        <fullName evidence="3">Potassium channel protein</fullName>
    </submittedName>
</protein>
<dbReference type="PANTHER" id="PTHR43833">
    <property type="entry name" value="POTASSIUM CHANNEL PROTEIN 2-RELATED-RELATED"/>
    <property type="match status" value="1"/>
</dbReference>
<organism evidence="3 4">
    <name type="scientific">Alteribacter keqinensis</name>
    <dbReference type="NCBI Taxonomy" id="2483800"/>
    <lineage>
        <taxon>Bacteria</taxon>
        <taxon>Bacillati</taxon>
        <taxon>Bacillota</taxon>
        <taxon>Bacilli</taxon>
        <taxon>Bacillales</taxon>
        <taxon>Bacillaceae</taxon>
        <taxon>Alteribacter</taxon>
    </lineage>
</organism>
<proteinExistence type="predicted"/>
<dbReference type="Proteomes" id="UP000278746">
    <property type="component" value="Unassembled WGS sequence"/>
</dbReference>
<keyword evidence="4" id="KW-1185">Reference proteome</keyword>
<gene>
    <name evidence="3" type="ORF">EBO34_17805</name>
</gene>
<keyword evidence="3" id="KW-0407">Ion channel</keyword>
<dbReference type="OrthoDB" id="1027683at2"/>
<keyword evidence="3" id="KW-0406">Ion transport</keyword>
<evidence type="ECO:0000313" key="4">
    <source>
        <dbReference type="Proteomes" id="UP000278746"/>
    </source>
</evidence>
<keyword evidence="3" id="KW-0813">Transport</keyword>
<dbReference type="AlphaFoldDB" id="A0A3M7TND1"/>
<dbReference type="SUPFAM" id="SSF51735">
    <property type="entry name" value="NAD(P)-binding Rossmann-fold domains"/>
    <property type="match status" value="1"/>
</dbReference>
<dbReference type="Pfam" id="PF02254">
    <property type="entry name" value="TrkA_N"/>
    <property type="match status" value="1"/>
</dbReference>
<evidence type="ECO:0000259" key="2">
    <source>
        <dbReference type="Pfam" id="PF02254"/>
    </source>
</evidence>
<comment type="caution">
    <text evidence="3">The sequence shown here is derived from an EMBL/GenBank/DDBJ whole genome shotgun (WGS) entry which is preliminary data.</text>
</comment>
<name>A0A3M7TND1_9BACI</name>
<sequence>MFNEKLTTLHVWLLSTAAFLSGGAAFVFLFHPEYSEGPYANILALGLLFTFIIILNWLKVPRHNRLQKISFAVVILTGVPSFFELIDGNGFHVFFESLYATVKLFFLNLDTTEVPFSLEIARWFAVLFILSAVLNKIYNITTETFKSRLIGIVGNHYVICGLNEAAKELALDLRKDHKKVIVIEKDHQNEFIGVLRRNGAVVIEGDFLDYRTLEKANVINCRHLLMMTKNDTLNIEALIKTTSIFKQRKTFTTRKTRCCIHIVDPKFHKVIEEFEKEINNHSKTKNSLDLEIFNLYETTAKVLFRHHPLYKHKAKGEAVHLLIVGFGKTGQHILLQAARLSHFMDGKKLHVTIIDKEADYKIKSFRKRYKFIDRVCTMKVITIDVETITDLTELRLEETKPITYIAVSLSSDHIDFINGLFFWEQYHTIPVAIHMERDVNIAEWVDQNVKQFKTMYRFGDLQNIASEDVIINHRLDELAEEIHDYYCETNEGGGPSWEELSLFHKNSNRAQADHIETKLNELNFHKKRRDKIDPQKDEIVDEKEYHEALEGVMEQLAKSEHARWCAFHFTNNWDTKQTIENKNDAKDNGRKLHSALVPWEELAAVEDLLENTNYRDGNRKTVKNLYSLLKAKGYVVCRGKAG</sequence>
<dbReference type="InterPro" id="IPR050721">
    <property type="entry name" value="Trk_Ktr_HKT_K-transport"/>
</dbReference>
<accession>A0A3M7TND1</accession>
<evidence type="ECO:0000256" key="1">
    <source>
        <dbReference type="SAM" id="Phobius"/>
    </source>
</evidence>
<keyword evidence="1" id="KW-0472">Membrane</keyword>